<dbReference type="GO" id="GO:0008967">
    <property type="term" value="F:phosphoglycolate phosphatase activity"/>
    <property type="evidence" value="ECO:0007669"/>
    <property type="project" value="TreeGrafter"/>
</dbReference>
<comment type="caution">
    <text evidence="1">The sequence shown here is derived from an EMBL/GenBank/DDBJ whole genome shotgun (WGS) entry which is preliminary data.</text>
</comment>
<dbReference type="AlphaFoldDB" id="A0A926RUI6"/>
<evidence type="ECO:0000313" key="1">
    <source>
        <dbReference type="EMBL" id="MBD1372404.1"/>
    </source>
</evidence>
<dbReference type="Proteomes" id="UP000661691">
    <property type="component" value="Unassembled WGS sequence"/>
</dbReference>
<dbReference type="EMBL" id="JACXAH010000010">
    <property type="protein sequence ID" value="MBD1372404.1"/>
    <property type="molecule type" value="Genomic_DNA"/>
</dbReference>
<dbReference type="PANTHER" id="PTHR43434:SF1">
    <property type="entry name" value="PHOSPHOGLYCOLATE PHOSPHATASE"/>
    <property type="match status" value="1"/>
</dbReference>
<dbReference type="SUPFAM" id="SSF56784">
    <property type="entry name" value="HAD-like"/>
    <property type="match status" value="1"/>
</dbReference>
<dbReference type="SFLD" id="SFLDS00003">
    <property type="entry name" value="Haloacid_Dehalogenase"/>
    <property type="match status" value="1"/>
</dbReference>
<protein>
    <submittedName>
        <fullName evidence="1">HAD-IA family hydrolase</fullName>
    </submittedName>
</protein>
<name>A0A926RUI6_9BACL</name>
<dbReference type="Pfam" id="PF13419">
    <property type="entry name" value="HAD_2"/>
    <property type="match status" value="1"/>
</dbReference>
<dbReference type="RefSeq" id="WP_191140687.1">
    <property type="nucleotide sequence ID" value="NZ_JACXAG020000007.1"/>
</dbReference>
<gene>
    <name evidence="1" type="ORF">IC620_08540</name>
</gene>
<evidence type="ECO:0000313" key="2">
    <source>
        <dbReference type="Proteomes" id="UP000661691"/>
    </source>
</evidence>
<dbReference type="PANTHER" id="PTHR43434">
    <property type="entry name" value="PHOSPHOGLYCOLATE PHOSPHATASE"/>
    <property type="match status" value="1"/>
</dbReference>
<dbReference type="InterPro" id="IPR023214">
    <property type="entry name" value="HAD_sf"/>
</dbReference>
<keyword evidence="2" id="KW-1185">Reference proteome</keyword>
<dbReference type="InterPro" id="IPR036412">
    <property type="entry name" value="HAD-like_sf"/>
</dbReference>
<dbReference type="Gene3D" id="1.10.150.240">
    <property type="entry name" value="Putative phosphatase, domain 2"/>
    <property type="match status" value="1"/>
</dbReference>
<dbReference type="NCBIfam" id="TIGR01549">
    <property type="entry name" value="HAD-SF-IA-v1"/>
    <property type="match status" value="1"/>
</dbReference>
<dbReference type="InterPro" id="IPR041492">
    <property type="entry name" value="HAD_2"/>
</dbReference>
<dbReference type="InterPro" id="IPR006439">
    <property type="entry name" value="HAD-SF_hydro_IA"/>
</dbReference>
<dbReference type="GO" id="GO:0006281">
    <property type="term" value="P:DNA repair"/>
    <property type="evidence" value="ECO:0007669"/>
    <property type="project" value="TreeGrafter"/>
</dbReference>
<organism evidence="1 2">
    <name type="scientific">Polycladospora coralii</name>
    <dbReference type="NCBI Taxonomy" id="2771432"/>
    <lineage>
        <taxon>Bacteria</taxon>
        <taxon>Bacillati</taxon>
        <taxon>Bacillota</taxon>
        <taxon>Bacilli</taxon>
        <taxon>Bacillales</taxon>
        <taxon>Thermoactinomycetaceae</taxon>
        <taxon>Polycladospora</taxon>
    </lineage>
</organism>
<dbReference type="InterPro" id="IPR023198">
    <property type="entry name" value="PGP-like_dom2"/>
</dbReference>
<reference evidence="1" key="1">
    <citation type="submission" date="2020-09" db="EMBL/GenBank/DDBJ databases">
        <title>A novel bacterium of genus Hazenella, isolated from South China Sea.</title>
        <authorList>
            <person name="Huang H."/>
            <person name="Mo K."/>
            <person name="Hu Y."/>
        </authorList>
    </citation>
    <scope>NUCLEOTIDE SEQUENCE</scope>
    <source>
        <strain evidence="1">IB182357</strain>
    </source>
</reference>
<proteinExistence type="predicted"/>
<accession>A0A926RUI6</accession>
<keyword evidence="1" id="KW-0378">Hydrolase</keyword>
<sequence length="218" mass="24434">MKAILFDLDGTLFQTEKVAVPAFLDTFQWLITEGLYDGEIPDERKIESAFGLTHDEIWDLLLPNCDEDVRARADQIMLQAELERFDRDLGVLYPGVGELLHHLYQKKLPLFIASNGSPDYVYAALKSKKLVSLFTGIYTAGGYQTKEKVDLVKIAMTEHGITDGYMVGDRNSDIKAGKENGLITVGCRYTGFSLFGEAHELDHADHIINHPNELLSLL</sequence>
<dbReference type="InterPro" id="IPR050155">
    <property type="entry name" value="HAD-like_hydrolase_sf"/>
</dbReference>
<dbReference type="SFLD" id="SFLDG01129">
    <property type="entry name" value="C1.5:_HAD__Beta-PGM__Phosphata"/>
    <property type="match status" value="1"/>
</dbReference>
<dbReference type="GO" id="GO:0005829">
    <property type="term" value="C:cytosol"/>
    <property type="evidence" value="ECO:0007669"/>
    <property type="project" value="TreeGrafter"/>
</dbReference>
<dbReference type="Gene3D" id="3.40.50.1000">
    <property type="entry name" value="HAD superfamily/HAD-like"/>
    <property type="match status" value="1"/>
</dbReference>